<accession>A0A1I2RJM7</accession>
<dbReference type="AlphaFoldDB" id="A0A1I2RJM7"/>
<sequence>MRNKWYFLFKNIIIGPFLWVYNRPKTTGLENIPTSGPTILASNHQAVMDSFFFPLVCPREITFPAKAEYFTAPGFVGWVQRSFMSALGQIPIDRTSESAGEDLMNTGTEVLKRGDALGIYPEGTRSPDGRVYRGRTGMARIALNTGVAIVPVAMIGSREANPIGSWIPRPKKVYMKIGEPIDPQKFCEERGIAMDDRGAPRQLTDHVMHTLAKMAGKPYVDYYASDVKASLEAGHGYPEGAEPWRD</sequence>
<evidence type="ECO:0000256" key="2">
    <source>
        <dbReference type="ARBA" id="ARBA00023315"/>
    </source>
</evidence>
<proteinExistence type="predicted"/>
<dbReference type="SUPFAM" id="SSF69593">
    <property type="entry name" value="Glycerol-3-phosphate (1)-acyltransferase"/>
    <property type="match status" value="1"/>
</dbReference>
<keyword evidence="2 4" id="KW-0012">Acyltransferase</keyword>
<dbReference type="GO" id="GO:0006654">
    <property type="term" value="P:phosphatidic acid biosynthetic process"/>
    <property type="evidence" value="ECO:0007669"/>
    <property type="project" value="TreeGrafter"/>
</dbReference>
<dbReference type="STRING" id="185761.SAMN05660282_00795"/>
<evidence type="ECO:0000259" key="3">
    <source>
        <dbReference type="SMART" id="SM00563"/>
    </source>
</evidence>
<protein>
    <submittedName>
        <fullName evidence="4">1-acyl-sn-glycerol-3-phosphate acyltransferase</fullName>
    </submittedName>
</protein>
<dbReference type="InterPro" id="IPR002123">
    <property type="entry name" value="Plipid/glycerol_acylTrfase"/>
</dbReference>
<keyword evidence="5" id="KW-1185">Reference proteome</keyword>
<evidence type="ECO:0000313" key="4">
    <source>
        <dbReference type="EMBL" id="SFG39669.1"/>
    </source>
</evidence>
<dbReference type="PANTHER" id="PTHR10434:SF11">
    <property type="entry name" value="1-ACYL-SN-GLYCEROL-3-PHOSPHATE ACYLTRANSFERASE"/>
    <property type="match status" value="1"/>
</dbReference>
<dbReference type="SMART" id="SM00563">
    <property type="entry name" value="PlsC"/>
    <property type="match status" value="1"/>
</dbReference>
<dbReference type="CDD" id="cd07989">
    <property type="entry name" value="LPLAT_AGPAT-like"/>
    <property type="match status" value="1"/>
</dbReference>
<keyword evidence="1 4" id="KW-0808">Transferase</keyword>
<name>A0A1I2RJM7_9CORY</name>
<organism evidence="4 5">
    <name type="scientific">Corynebacterium spheniscorum</name>
    <dbReference type="NCBI Taxonomy" id="185761"/>
    <lineage>
        <taxon>Bacteria</taxon>
        <taxon>Bacillati</taxon>
        <taxon>Actinomycetota</taxon>
        <taxon>Actinomycetes</taxon>
        <taxon>Mycobacteriales</taxon>
        <taxon>Corynebacteriaceae</taxon>
        <taxon>Corynebacterium</taxon>
    </lineage>
</organism>
<reference evidence="4 5" key="1">
    <citation type="submission" date="2016-10" db="EMBL/GenBank/DDBJ databases">
        <authorList>
            <person name="de Groot N.N."/>
        </authorList>
    </citation>
    <scope>NUCLEOTIDE SEQUENCE [LARGE SCALE GENOMIC DNA]</scope>
    <source>
        <strain>J11</strain>
        <strain evidence="5">PG 39</strain>
    </source>
</reference>
<feature type="domain" description="Phospholipid/glycerol acyltransferase" evidence="3">
    <location>
        <begin position="38"/>
        <end position="157"/>
    </location>
</feature>
<dbReference type="GO" id="GO:0005886">
    <property type="term" value="C:plasma membrane"/>
    <property type="evidence" value="ECO:0007669"/>
    <property type="project" value="TreeGrafter"/>
</dbReference>
<gene>
    <name evidence="4" type="ORF">SAMN05660282_00795</name>
</gene>
<dbReference type="Proteomes" id="UP000199065">
    <property type="component" value="Unassembled WGS sequence"/>
</dbReference>
<evidence type="ECO:0000313" key="5">
    <source>
        <dbReference type="Proteomes" id="UP000199065"/>
    </source>
</evidence>
<dbReference type="PANTHER" id="PTHR10434">
    <property type="entry name" value="1-ACYL-SN-GLYCEROL-3-PHOSPHATE ACYLTRANSFERASE"/>
    <property type="match status" value="1"/>
</dbReference>
<evidence type="ECO:0000256" key="1">
    <source>
        <dbReference type="ARBA" id="ARBA00022679"/>
    </source>
</evidence>
<dbReference type="GO" id="GO:0003841">
    <property type="term" value="F:1-acylglycerol-3-phosphate O-acyltransferase activity"/>
    <property type="evidence" value="ECO:0007669"/>
    <property type="project" value="TreeGrafter"/>
</dbReference>
<dbReference type="OrthoDB" id="9808424at2"/>
<dbReference type="RefSeq" id="WP_092284635.1">
    <property type="nucleotide sequence ID" value="NZ_FOPJ01000003.1"/>
</dbReference>
<dbReference type="EMBL" id="FOPJ01000003">
    <property type="protein sequence ID" value="SFG39669.1"/>
    <property type="molecule type" value="Genomic_DNA"/>
</dbReference>
<dbReference type="Pfam" id="PF01553">
    <property type="entry name" value="Acyltransferase"/>
    <property type="match status" value="1"/>
</dbReference>